<dbReference type="CDD" id="cd08966">
    <property type="entry name" value="EcFpg-like_N"/>
    <property type="match status" value="1"/>
</dbReference>
<dbReference type="HAMAP" id="MF_00103">
    <property type="entry name" value="Fapy_DNA_glycosyl"/>
    <property type="match status" value="1"/>
</dbReference>
<dbReference type="SMART" id="SM00898">
    <property type="entry name" value="Fapy_DNA_glyco"/>
    <property type="match status" value="1"/>
</dbReference>
<dbReference type="Pfam" id="PF06831">
    <property type="entry name" value="H2TH"/>
    <property type="match status" value="1"/>
</dbReference>
<dbReference type="EC" id="3.2.2.23" evidence="15"/>
<dbReference type="Gene3D" id="3.20.190.10">
    <property type="entry name" value="MutM-like, N-terminal"/>
    <property type="match status" value="1"/>
</dbReference>
<dbReference type="STRING" id="1122213.GCA_000423365_02896"/>
<keyword evidence="4 15" id="KW-0479">Metal-binding</keyword>
<evidence type="ECO:0000256" key="6">
    <source>
        <dbReference type="ARBA" id="ARBA00022771"/>
    </source>
</evidence>
<evidence type="ECO:0000256" key="12">
    <source>
        <dbReference type="ARBA" id="ARBA00023268"/>
    </source>
</evidence>
<comment type="cofactor">
    <cofactor evidence="15">
        <name>Zn(2+)</name>
        <dbReference type="ChEBI" id="CHEBI:29105"/>
    </cofactor>
    <text evidence="15">Binds 1 zinc ion per subunit.</text>
</comment>
<keyword evidence="19" id="KW-1185">Reference proteome</keyword>
<comment type="similarity">
    <text evidence="2 15">Belongs to the FPG family.</text>
</comment>
<dbReference type="InterPro" id="IPR000214">
    <property type="entry name" value="Znf_DNA_glyclase/AP_lyase"/>
</dbReference>
<comment type="catalytic activity">
    <reaction evidence="1 15">
        <text>Hydrolysis of DNA containing ring-opened 7-methylguanine residues, releasing 2,6-diamino-4-hydroxy-5-(N-methyl)formamidopyrimidine.</text>
        <dbReference type="EC" id="3.2.2.23"/>
    </reaction>
</comment>
<evidence type="ECO:0000256" key="11">
    <source>
        <dbReference type="ARBA" id="ARBA00023239"/>
    </source>
</evidence>
<feature type="active site" description="Proton donor" evidence="15">
    <location>
        <position position="25"/>
    </location>
</feature>
<dbReference type="PROSITE" id="PS51068">
    <property type="entry name" value="FPG_CAT"/>
    <property type="match status" value="1"/>
</dbReference>
<evidence type="ECO:0000256" key="4">
    <source>
        <dbReference type="ARBA" id="ARBA00022723"/>
    </source>
</evidence>
<dbReference type="InterPro" id="IPR010979">
    <property type="entry name" value="Ribosomal_uS13-like_H2TH"/>
</dbReference>
<dbReference type="Proteomes" id="UP000258927">
    <property type="component" value="Chromosome"/>
</dbReference>
<comment type="function">
    <text evidence="15">Involved in base excision repair of DNA damaged by oxidation or by mutagenic agents. Acts as DNA glycosylase that recognizes and removes damaged bases. Has a preference for oxidized purines, such as 7,8-dihydro-8-oxoguanine (8-oxoG). Has AP (apurinic/apyrimidinic) lyase activity and introduces nicks in the DNA strand. Cleaves the DNA backbone by beta-delta elimination to generate a single-strand break at the site of the removed base with both 3'- and 5'-phosphates.</text>
</comment>
<comment type="subunit">
    <text evidence="3 15">Monomer.</text>
</comment>
<dbReference type="Gene3D" id="1.10.8.50">
    <property type="match status" value="1"/>
</dbReference>
<feature type="binding site" evidence="15">
    <location>
        <position position="188"/>
    </location>
    <ligand>
        <name>DNA</name>
        <dbReference type="ChEBI" id="CHEBI:16991"/>
    </ligand>
</feature>
<evidence type="ECO:0000313" key="18">
    <source>
        <dbReference type="EMBL" id="AVX02730.1"/>
    </source>
</evidence>
<keyword evidence="8 15" id="KW-0862">Zinc</keyword>
<dbReference type="InterPro" id="IPR015886">
    <property type="entry name" value="H2TH_FPG"/>
</dbReference>
<evidence type="ECO:0000256" key="8">
    <source>
        <dbReference type="ARBA" id="ARBA00022833"/>
    </source>
</evidence>
<dbReference type="SUPFAM" id="SSF81624">
    <property type="entry name" value="N-terminal domain of MutM-like DNA repair proteins"/>
    <property type="match status" value="1"/>
</dbReference>
<evidence type="ECO:0000256" key="9">
    <source>
        <dbReference type="ARBA" id="ARBA00023125"/>
    </source>
</evidence>
<evidence type="ECO:0000259" key="17">
    <source>
        <dbReference type="PROSITE" id="PS51068"/>
    </source>
</evidence>
<gene>
    <name evidence="15" type="primary">mutM</name>
    <name evidence="15" type="synonym">fpg</name>
    <name evidence="18" type="ORF">MXMO3_00182</name>
</gene>
<evidence type="ECO:0000256" key="1">
    <source>
        <dbReference type="ARBA" id="ARBA00001668"/>
    </source>
</evidence>
<dbReference type="SUPFAM" id="SSF57716">
    <property type="entry name" value="Glucocorticoid receptor-like (DNA-binding domain)"/>
    <property type="match status" value="1"/>
</dbReference>
<dbReference type="InterPro" id="IPR035937">
    <property type="entry name" value="FPG_N"/>
</dbReference>
<feature type="binding site" evidence="15">
    <location>
        <position position="124"/>
    </location>
    <ligand>
        <name>DNA</name>
        <dbReference type="ChEBI" id="CHEBI:16991"/>
    </ligand>
</feature>
<keyword evidence="11 15" id="KW-0456">Lyase</keyword>
<organism evidence="18 19">
    <name type="scientific">Maritalea myrionectae</name>
    <dbReference type="NCBI Taxonomy" id="454601"/>
    <lineage>
        <taxon>Bacteria</taxon>
        <taxon>Pseudomonadati</taxon>
        <taxon>Pseudomonadota</taxon>
        <taxon>Alphaproteobacteria</taxon>
        <taxon>Hyphomicrobiales</taxon>
        <taxon>Devosiaceae</taxon>
        <taxon>Maritalea</taxon>
    </lineage>
</organism>
<evidence type="ECO:0000259" key="16">
    <source>
        <dbReference type="PROSITE" id="PS51066"/>
    </source>
</evidence>
<evidence type="ECO:0000256" key="3">
    <source>
        <dbReference type="ARBA" id="ARBA00011245"/>
    </source>
</evidence>
<dbReference type="NCBIfam" id="NF002211">
    <property type="entry name" value="PRK01103.1"/>
    <property type="match status" value="1"/>
</dbReference>
<keyword evidence="5 15" id="KW-0227">DNA damage</keyword>
<keyword evidence="13 15" id="KW-0326">Glycosidase</keyword>
<dbReference type="Pfam" id="PF01149">
    <property type="entry name" value="Fapy_DNA_glyco"/>
    <property type="match status" value="1"/>
</dbReference>
<dbReference type="EC" id="4.2.99.18" evidence="15"/>
<dbReference type="EMBL" id="CP021330">
    <property type="protein sequence ID" value="AVX02730.1"/>
    <property type="molecule type" value="Genomic_DNA"/>
</dbReference>
<evidence type="ECO:0000256" key="15">
    <source>
        <dbReference type="HAMAP-Rule" id="MF_00103"/>
    </source>
</evidence>
<dbReference type="PANTHER" id="PTHR22993">
    <property type="entry name" value="FORMAMIDOPYRIMIDINE-DNA GLYCOSYLASE"/>
    <property type="match status" value="1"/>
</dbReference>
<evidence type="ECO:0000256" key="7">
    <source>
        <dbReference type="ARBA" id="ARBA00022801"/>
    </source>
</evidence>
<dbReference type="GO" id="GO:0140078">
    <property type="term" value="F:class I DNA-(apurinic or apyrimidinic site) endonuclease activity"/>
    <property type="evidence" value="ECO:0007669"/>
    <property type="project" value="UniProtKB-EC"/>
</dbReference>
<feature type="domain" description="FPG-type" evidence="16">
    <location>
        <begin position="279"/>
        <end position="315"/>
    </location>
</feature>
<feature type="active site" description="Proton donor; for beta-elimination activity" evidence="15">
    <location>
        <position position="80"/>
    </location>
</feature>
<dbReference type="FunFam" id="1.10.8.50:FF:000003">
    <property type="entry name" value="Formamidopyrimidine-DNA glycosylase"/>
    <property type="match status" value="1"/>
</dbReference>
<keyword evidence="6 15" id="KW-0863">Zinc-finger</keyword>
<dbReference type="PROSITE" id="PS51066">
    <property type="entry name" value="ZF_FPG_2"/>
    <property type="match status" value="1"/>
</dbReference>
<keyword evidence="7 15" id="KW-0378">Hydrolase</keyword>
<keyword evidence="10 15" id="KW-0234">DNA repair</keyword>
<evidence type="ECO:0000256" key="2">
    <source>
        <dbReference type="ARBA" id="ARBA00009409"/>
    </source>
</evidence>
<dbReference type="GO" id="GO:0006284">
    <property type="term" value="P:base-excision repair"/>
    <property type="evidence" value="ECO:0007669"/>
    <property type="project" value="InterPro"/>
</dbReference>
<proteinExistence type="inferred from homology"/>
<dbReference type="GO" id="GO:0008270">
    <property type="term" value="F:zinc ion binding"/>
    <property type="evidence" value="ECO:0007669"/>
    <property type="project" value="UniProtKB-UniRule"/>
</dbReference>
<dbReference type="PANTHER" id="PTHR22993:SF9">
    <property type="entry name" value="FORMAMIDOPYRIMIDINE-DNA GLYCOSYLASE"/>
    <property type="match status" value="1"/>
</dbReference>
<comment type="catalytic activity">
    <reaction evidence="14 15">
        <text>2'-deoxyribonucleotide-(2'-deoxyribose 5'-phosphate)-2'-deoxyribonucleotide-DNA = a 3'-end 2'-deoxyribonucleotide-(2,3-dehydro-2,3-deoxyribose 5'-phosphate)-DNA + a 5'-end 5'-phospho-2'-deoxyribonucleoside-DNA + H(+)</text>
        <dbReference type="Rhea" id="RHEA:66592"/>
        <dbReference type="Rhea" id="RHEA-COMP:13180"/>
        <dbReference type="Rhea" id="RHEA-COMP:16897"/>
        <dbReference type="Rhea" id="RHEA-COMP:17067"/>
        <dbReference type="ChEBI" id="CHEBI:15378"/>
        <dbReference type="ChEBI" id="CHEBI:136412"/>
        <dbReference type="ChEBI" id="CHEBI:157695"/>
        <dbReference type="ChEBI" id="CHEBI:167181"/>
        <dbReference type="EC" id="4.2.99.18"/>
    </reaction>
</comment>
<dbReference type="InterPro" id="IPR020629">
    <property type="entry name" value="FPG_Glyclase"/>
</dbReference>
<evidence type="ECO:0000256" key="5">
    <source>
        <dbReference type="ARBA" id="ARBA00022763"/>
    </source>
</evidence>
<feature type="binding site" evidence="15">
    <location>
        <position position="147"/>
    </location>
    <ligand>
        <name>DNA</name>
        <dbReference type="ChEBI" id="CHEBI:16991"/>
    </ligand>
</feature>
<dbReference type="GO" id="GO:0003684">
    <property type="term" value="F:damaged DNA binding"/>
    <property type="evidence" value="ECO:0007669"/>
    <property type="project" value="InterPro"/>
</dbReference>
<dbReference type="NCBIfam" id="TIGR00577">
    <property type="entry name" value="fpg"/>
    <property type="match status" value="1"/>
</dbReference>
<dbReference type="SMART" id="SM01232">
    <property type="entry name" value="H2TH"/>
    <property type="match status" value="1"/>
</dbReference>
<dbReference type="KEGG" id="mmyr:MXMO3_00182"/>
<feature type="active site" description="Proton donor; for delta-elimination activity" evidence="15">
    <location>
        <position position="305"/>
    </location>
</feature>
<reference evidence="18 19" key="1">
    <citation type="submission" date="2017-05" db="EMBL/GenBank/DDBJ databases">
        <title>Genome Analysis of Maritalea myrionectae HL2708#5.</title>
        <authorList>
            <consortium name="Cotde Inc.-PKNU"/>
            <person name="Jang D."/>
            <person name="Oh H.-M."/>
        </authorList>
    </citation>
    <scope>NUCLEOTIDE SEQUENCE [LARGE SCALE GENOMIC DNA]</scope>
    <source>
        <strain evidence="18 19">HL2708#5</strain>
    </source>
</reference>
<dbReference type="GO" id="GO:0034039">
    <property type="term" value="F:8-oxo-7,8-dihydroguanine DNA N-glycosylase activity"/>
    <property type="evidence" value="ECO:0007669"/>
    <property type="project" value="TreeGrafter"/>
</dbReference>
<dbReference type="SUPFAM" id="SSF46946">
    <property type="entry name" value="S13-like H2TH domain"/>
    <property type="match status" value="1"/>
</dbReference>
<evidence type="ECO:0000313" key="19">
    <source>
        <dbReference type="Proteomes" id="UP000258927"/>
    </source>
</evidence>
<protein>
    <recommendedName>
        <fullName evidence="15">Formamidopyrimidine-DNA glycosylase</fullName>
        <shortName evidence="15">Fapy-DNA glycosylase</shortName>
        <ecNumber evidence="15">3.2.2.23</ecNumber>
    </recommendedName>
    <alternativeName>
        <fullName evidence="15">DNA-(apurinic or apyrimidinic site) lyase MutM</fullName>
        <shortName evidence="15">AP lyase MutM</shortName>
        <ecNumber evidence="15">4.2.99.18</ecNumber>
    </alternativeName>
</protein>
<keyword evidence="9 15" id="KW-0238">DNA-binding</keyword>
<evidence type="ECO:0000256" key="10">
    <source>
        <dbReference type="ARBA" id="ARBA00023204"/>
    </source>
</evidence>
<dbReference type="AlphaFoldDB" id="A0A2R4M9N0"/>
<evidence type="ECO:0000256" key="13">
    <source>
        <dbReference type="ARBA" id="ARBA00023295"/>
    </source>
</evidence>
<feature type="active site" description="Schiff-base intermediate with DNA" evidence="15">
    <location>
        <position position="24"/>
    </location>
</feature>
<dbReference type="InterPro" id="IPR012319">
    <property type="entry name" value="FPG_cat"/>
</dbReference>
<evidence type="ECO:0000256" key="14">
    <source>
        <dbReference type="ARBA" id="ARBA00044632"/>
    </source>
</evidence>
<name>A0A2R4M9N0_9HYPH</name>
<accession>A0A2R4M9N0</accession>
<sequence length="315" mass="35111">MIWLQWIDAGTHLRPPTKVKEKMPELPEVETVKRGLEPFLAGATIEKVILNRPDLRFPFPDNMADRLIGQTIIHVGRRAKYLVLGLSSHEVLLAHLGMSGSFKVGKYVPDAAARVHKQQLSTKHDHVVMQLTHPTQGVVELVYNDPRRFGYMDLIAQGARNKHLDHLGPEPLSNQFNADHLAQRFANKKSPVKTGLLDQRNVAGLGNIYVCEALYEMGIDPFKPMAQLASDYGRDPAQLEGLTQAIKRTLQIAIAAGGSTLKDFKNAQGDLGYFQHQFKVYGREGELCANEGCDTSIERRVQSGRSTFMCPTCQT</sequence>
<feature type="domain" description="Formamidopyrimidine-DNA glycosylase catalytic" evidence="17">
    <location>
        <begin position="24"/>
        <end position="150"/>
    </location>
</feature>
<keyword evidence="12 15" id="KW-0511">Multifunctional enzyme</keyword>